<evidence type="ECO:0000313" key="1">
    <source>
        <dbReference type="EMBL" id="KZS04223.1"/>
    </source>
</evidence>
<name>A0A164LLB7_9CRUS</name>
<gene>
    <name evidence="1" type="ORF">APZ42_032478</name>
</gene>
<comment type="caution">
    <text evidence="1">The sequence shown here is derived from an EMBL/GenBank/DDBJ whole genome shotgun (WGS) entry which is preliminary data.</text>
</comment>
<evidence type="ECO:0000313" key="2">
    <source>
        <dbReference type="Proteomes" id="UP000076858"/>
    </source>
</evidence>
<dbReference type="AlphaFoldDB" id="A0A164LLB7"/>
<accession>A0A164LLB7</accession>
<sequence>MLVFSQLLWFPMFSRLSPQFNIKLLVLFVGRANKCQSQVELEPLSFGCVQRDDRIKSYMACPDKELTFDFSCLVSNVADNRYRGANVISMLSNQDIATLLLVGRSSVICLILHMNDKTRIMPAAHNRTCCVNISLASRTGQLSRKYRDERQVIG</sequence>
<organism evidence="1 2">
    <name type="scientific">Daphnia magna</name>
    <dbReference type="NCBI Taxonomy" id="35525"/>
    <lineage>
        <taxon>Eukaryota</taxon>
        <taxon>Metazoa</taxon>
        <taxon>Ecdysozoa</taxon>
        <taxon>Arthropoda</taxon>
        <taxon>Crustacea</taxon>
        <taxon>Branchiopoda</taxon>
        <taxon>Diplostraca</taxon>
        <taxon>Cladocera</taxon>
        <taxon>Anomopoda</taxon>
        <taxon>Daphniidae</taxon>
        <taxon>Daphnia</taxon>
    </lineage>
</organism>
<dbReference type="Proteomes" id="UP000076858">
    <property type="component" value="Unassembled WGS sequence"/>
</dbReference>
<dbReference type="EMBL" id="LRGB01003123">
    <property type="protein sequence ID" value="KZS04223.1"/>
    <property type="molecule type" value="Genomic_DNA"/>
</dbReference>
<proteinExistence type="predicted"/>
<keyword evidence="2" id="KW-1185">Reference proteome</keyword>
<protein>
    <submittedName>
        <fullName evidence="1">Uncharacterized protein</fullName>
    </submittedName>
</protein>
<reference evidence="1 2" key="1">
    <citation type="submission" date="2016-03" db="EMBL/GenBank/DDBJ databases">
        <title>EvidentialGene: Evidence-directed Construction of Genes on Genomes.</title>
        <authorList>
            <person name="Gilbert D.G."/>
            <person name="Choi J.-H."/>
            <person name="Mockaitis K."/>
            <person name="Colbourne J."/>
            <person name="Pfrender M."/>
        </authorList>
    </citation>
    <scope>NUCLEOTIDE SEQUENCE [LARGE SCALE GENOMIC DNA]</scope>
    <source>
        <strain evidence="1 2">Xinb3</strain>
        <tissue evidence="1">Complete organism</tissue>
    </source>
</reference>